<organism evidence="3 4">
    <name type="scientific">Candidatus Marimicrobium litorale</name>
    <dbReference type="NCBI Taxonomy" id="2518991"/>
    <lineage>
        <taxon>Bacteria</taxon>
        <taxon>Pseudomonadati</taxon>
        <taxon>Pseudomonadota</taxon>
        <taxon>Gammaproteobacteria</taxon>
        <taxon>Cellvibrionales</taxon>
        <taxon>Halieaceae</taxon>
        <taxon>Marimicrobium</taxon>
    </lineage>
</organism>
<dbReference type="InterPro" id="IPR001173">
    <property type="entry name" value="Glyco_trans_2-like"/>
</dbReference>
<keyword evidence="4" id="KW-1185">Reference proteome</keyword>
<proteinExistence type="predicted"/>
<evidence type="ECO:0000259" key="2">
    <source>
        <dbReference type="Pfam" id="PF00535"/>
    </source>
</evidence>
<dbReference type="Pfam" id="PF00535">
    <property type="entry name" value="Glycos_transf_2"/>
    <property type="match status" value="1"/>
</dbReference>
<dbReference type="InterPro" id="IPR029044">
    <property type="entry name" value="Nucleotide-diphossugar_trans"/>
</dbReference>
<evidence type="ECO:0000313" key="4">
    <source>
        <dbReference type="Proteomes" id="UP001143304"/>
    </source>
</evidence>
<evidence type="ECO:0000256" key="1">
    <source>
        <dbReference type="SAM" id="MobiDB-lite"/>
    </source>
</evidence>
<dbReference type="InterPro" id="IPR050834">
    <property type="entry name" value="Glycosyltransf_2"/>
</dbReference>
<sequence length="308" mass="34517">MKLSVILVAYDMAREIPRTLESLSRSYQERAESLEYEVLLLDNGSPVPLDEATWSGLDVPVKLIRIDDASTSPASAINRGLQLARGELVCLMIDGAHMLTPGVFRMALSAYQAFDDAVVAIRYFYLGVGEQTESVLDGYNQEVEDGLLGRIDWPSDGYRLFEIGTPLRSGAKRMTWFNRLAEANCLIMKRSFFQLQGGADERFDFPGGGFLNLDIFKRAVEAPEITPVQIIGEGSFHQLHGGTTTNPVSQEERREKLDQYREQYREIRGHTDVMSKASFTYMGHMPTNPSNISAVEKRRARLAGKPIE</sequence>
<dbReference type="PANTHER" id="PTHR43685:SF3">
    <property type="entry name" value="SLR2126 PROTEIN"/>
    <property type="match status" value="1"/>
</dbReference>
<dbReference type="RefSeq" id="WP_279250898.1">
    <property type="nucleotide sequence ID" value="NZ_SHNO01000002.1"/>
</dbReference>
<feature type="domain" description="Glycosyltransferase 2-like" evidence="2">
    <location>
        <begin position="4"/>
        <end position="134"/>
    </location>
</feature>
<dbReference type="CDD" id="cd00761">
    <property type="entry name" value="Glyco_tranf_GTA_type"/>
    <property type="match status" value="1"/>
</dbReference>
<evidence type="ECO:0000313" key="3">
    <source>
        <dbReference type="EMBL" id="MCX2979112.1"/>
    </source>
</evidence>
<dbReference type="PANTHER" id="PTHR43685">
    <property type="entry name" value="GLYCOSYLTRANSFERASE"/>
    <property type="match status" value="1"/>
</dbReference>
<reference evidence="3" key="1">
    <citation type="submission" date="2019-02" db="EMBL/GenBank/DDBJ databases">
        <authorList>
            <person name="Li S.-H."/>
        </authorList>
    </citation>
    <scope>NUCLEOTIDE SEQUENCE</scope>
    <source>
        <strain evidence="3">IMCC11814</strain>
    </source>
</reference>
<dbReference type="EMBL" id="SHNO01000002">
    <property type="protein sequence ID" value="MCX2979112.1"/>
    <property type="molecule type" value="Genomic_DNA"/>
</dbReference>
<feature type="region of interest" description="Disordered" evidence="1">
    <location>
        <begin position="236"/>
        <end position="255"/>
    </location>
</feature>
<protein>
    <submittedName>
        <fullName evidence="3">Glycosyltransferase</fullName>
    </submittedName>
</protein>
<dbReference type="Gene3D" id="3.90.550.10">
    <property type="entry name" value="Spore Coat Polysaccharide Biosynthesis Protein SpsA, Chain A"/>
    <property type="match status" value="1"/>
</dbReference>
<dbReference type="Proteomes" id="UP001143304">
    <property type="component" value="Unassembled WGS sequence"/>
</dbReference>
<dbReference type="SUPFAM" id="SSF53448">
    <property type="entry name" value="Nucleotide-diphospho-sugar transferases"/>
    <property type="match status" value="1"/>
</dbReference>
<comment type="caution">
    <text evidence="3">The sequence shown here is derived from an EMBL/GenBank/DDBJ whole genome shotgun (WGS) entry which is preliminary data.</text>
</comment>
<name>A0ABT3TCA4_9GAMM</name>
<gene>
    <name evidence="3" type="ORF">EYC82_17375</name>
</gene>
<accession>A0ABT3TCA4</accession>